<proteinExistence type="inferred from homology"/>
<protein>
    <submittedName>
        <fullName evidence="9">Transporter</fullName>
    </submittedName>
</protein>
<reference evidence="9 10" key="1">
    <citation type="submission" date="2013-09" db="EMBL/GenBank/DDBJ databases">
        <authorList>
            <person name="Zeng Z."/>
            <person name="Chen C."/>
        </authorList>
    </citation>
    <scope>NUCLEOTIDE SEQUENCE [LARGE SCALE GENOMIC DNA]</scope>
    <source>
        <strain evidence="9 10">GH29-5</strain>
    </source>
</reference>
<keyword evidence="8" id="KW-0175">Coiled coil</keyword>
<evidence type="ECO:0000256" key="4">
    <source>
        <dbReference type="ARBA" id="ARBA00022452"/>
    </source>
</evidence>
<evidence type="ECO:0000256" key="1">
    <source>
        <dbReference type="ARBA" id="ARBA00004442"/>
    </source>
</evidence>
<dbReference type="SUPFAM" id="SSF56954">
    <property type="entry name" value="Outer membrane efflux proteins (OEP)"/>
    <property type="match status" value="1"/>
</dbReference>
<keyword evidence="10" id="KW-1185">Reference proteome</keyword>
<keyword evidence="5" id="KW-0812">Transmembrane</keyword>
<dbReference type="GO" id="GO:0015562">
    <property type="term" value="F:efflux transmembrane transporter activity"/>
    <property type="evidence" value="ECO:0007669"/>
    <property type="project" value="InterPro"/>
</dbReference>
<dbReference type="InterPro" id="IPR051906">
    <property type="entry name" value="TolC-like"/>
</dbReference>
<dbReference type="AlphaFoldDB" id="A0A0A2MQ60"/>
<gene>
    <name evidence="9" type="ORF">Q764_02375</name>
</gene>
<dbReference type="RefSeq" id="WP_026980086.1">
    <property type="nucleotide sequence ID" value="NZ_AUCZ01000007.1"/>
</dbReference>
<comment type="subcellular location">
    <subcellularLocation>
        <location evidence="1">Cell outer membrane</location>
    </subcellularLocation>
</comment>
<dbReference type="Gene3D" id="1.20.1600.10">
    <property type="entry name" value="Outer membrane efflux proteins (OEP)"/>
    <property type="match status" value="1"/>
</dbReference>
<dbReference type="Proteomes" id="UP000030121">
    <property type="component" value="Unassembled WGS sequence"/>
</dbReference>
<dbReference type="eggNOG" id="COG1538">
    <property type="taxonomic scope" value="Bacteria"/>
</dbReference>
<keyword evidence="7" id="KW-0998">Cell outer membrane</keyword>
<organism evidence="9 10">
    <name type="scientific">Flavobacterium suncheonense GH29-5 = DSM 17707</name>
    <dbReference type="NCBI Taxonomy" id="1121899"/>
    <lineage>
        <taxon>Bacteria</taxon>
        <taxon>Pseudomonadati</taxon>
        <taxon>Bacteroidota</taxon>
        <taxon>Flavobacteriia</taxon>
        <taxon>Flavobacteriales</taxon>
        <taxon>Flavobacteriaceae</taxon>
        <taxon>Flavobacterium</taxon>
    </lineage>
</organism>
<evidence type="ECO:0000313" key="10">
    <source>
        <dbReference type="Proteomes" id="UP000030121"/>
    </source>
</evidence>
<keyword evidence="3" id="KW-0813">Transport</keyword>
<dbReference type="PANTHER" id="PTHR30026">
    <property type="entry name" value="OUTER MEMBRANE PROTEIN TOLC"/>
    <property type="match status" value="1"/>
</dbReference>
<accession>A0A0A2MQ60</accession>
<evidence type="ECO:0000256" key="8">
    <source>
        <dbReference type="SAM" id="Coils"/>
    </source>
</evidence>
<feature type="coiled-coil region" evidence="8">
    <location>
        <begin position="193"/>
        <end position="220"/>
    </location>
</feature>
<dbReference type="GO" id="GO:0009279">
    <property type="term" value="C:cell outer membrane"/>
    <property type="evidence" value="ECO:0007669"/>
    <property type="project" value="UniProtKB-SubCell"/>
</dbReference>
<keyword evidence="6" id="KW-0472">Membrane</keyword>
<dbReference type="InterPro" id="IPR003423">
    <property type="entry name" value="OMP_efflux"/>
</dbReference>
<name>A0A0A2MQ60_9FLAO</name>
<dbReference type="STRING" id="1121899.GCA_000430025_01634"/>
<dbReference type="GO" id="GO:1990281">
    <property type="term" value="C:efflux pump complex"/>
    <property type="evidence" value="ECO:0007669"/>
    <property type="project" value="TreeGrafter"/>
</dbReference>
<comment type="similarity">
    <text evidence="2">Belongs to the outer membrane factor (OMF) (TC 1.B.17) family.</text>
</comment>
<evidence type="ECO:0000256" key="6">
    <source>
        <dbReference type="ARBA" id="ARBA00023136"/>
    </source>
</evidence>
<dbReference type="OrthoDB" id="367883at2"/>
<dbReference type="Pfam" id="PF02321">
    <property type="entry name" value="OEP"/>
    <property type="match status" value="2"/>
</dbReference>
<evidence type="ECO:0000256" key="3">
    <source>
        <dbReference type="ARBA" id="ARBA00022448"/>
    </source>
</evidence>
<keyword evidence="4" id="KW-1134">Transmembrane beta strand</keyword>
<evidence type="ECO:0000256" key="2">
    <source>
        <dbReference type="ARBA" id="ARBA00007613"/>
    </source>
</evidence>
<evidence type="ECO:0000256" key="5">
    <source>
        <dbReference type="ARBA" id="ARBA00022692"/>
    </source>
</evidence>
<comment type="caution">
    <text evidence="9">The sequence shown here is derived from an EMBL/GenBank/DDBJ whole genome shotgun (WGS) entry which is preliminary data.</text>
</comment>
<sequence length="444" mass="49437">MKHKITIALLCIASALQAQVKELSLKDALTFALENKAEAKKAKLEVENSNHKIAEVRAQALPQISLNGGLTYNPILQQNALPGEFFGGPEGSIILAPLGQKWTSNGTVSLSQNLFNQSVFTGLKAARSTREFYSINQQLTEEQLIEKVANSYYQVYVTQRKLAIAESNLESTKKVRDIIRGQYDNGLAKKIDLDRISVKVSNLEAARQQLTNAVQLQENTLKFFIGMPMEQEIKLPENSITVTAEAFITKAETGNRTEMALLKKQEQLLSFQKKAYQAEYFPVLSLSANYGYLGQGTKMPLGGKPNDVFWTDFSSIGLNLHIPVFSGFSTRSKVRQAEVSLKKVEEDIKDTELALNYQFENAKTQLNNSIINIQTQKENADLAKTVLENTKNNYVNGLASLTELLDAENALSEAQNNYTTAQLEYKLAEIQIIKSKGELKNLVN</sequence>
<evidence type="ECO:0000256" key="7">
    <source>
        <dbReference type="ARBA" id="ARBA00023237"/>
    </source>
</evidence>
<feature type="coiled-coil region" evidence="8">
    <location>
        <begin position="334"/>
        <end position="431"/>
    </location>
</feature>
<dbReference type="GO" id="GO:0015288">
    <property type="term" value="F:porin activity"/>
    <property type="evidence" value="ECO:0007669"/>
    <property type="project" value="TreeGrafter"/>
</dbReference>
<dbReference type="PANTHER" id="PTHR30026:SF20">
    <property type="entry name" value="OUTER MEMBRANE PROTEIN TOLC"/>
    <property type="match status" value="1"/>
</dbReference>
<evidence type="ECO:0000313" key="9">
    <source>
        <dbReference type="EMBL" id="KGO90420.1"/>
    </source>
</evidence>
<dbReference type="EMBL" id="JRLW01000002">
    <property type="protein sequence ID" value="KGO90420.1"/>
    <property type="molecule type" value="Genomic_DNA"/>
</dbReference>